<keyword evidence="2 4" id="KW-0238">DNA-binding</keyword>
<dbReference type="PANTHER" id="PTHR47506:SF1">
    <property type="entry name" value="HTH-TYPE TRANSCRIPTIONAL REGULATOR YJDC"/>
    <property type="match status" value="1"/>
</dbReference>
<reference evidence="7" key="1">
    <citation type="submission" date="2024-05" db="EMBL/GenBank/DDBJ databases">
        <title>Herbiconiux sp. A18JL235.</title>
        <authorList>
            <person name="Zhang G."/>
        </authorList>
    </citation>
    <scope>NUCLEOTIDE SEQUENCE</scope>
    <source>
        <strain evidence="7">A18JL235</strain>
    </source>
</reference>
<dbReference type="InterPro" id="IPR001647">
    <property type="entry name" value="HTH_TetR"/>
</dbReference>
<dbReference type="PRINTS" id="PR00455">
    <property type="entry name" value="HTHTETR"/>
</dbReference>
<dbReference type="SUPFAM" id="SSF48498">
    <property type="entry name" value="Tetracyclin repressor-like, C-terminal domain"/>
    <property type="match status" value="1"/>
</dbReference>
<dbReference type="SUPFAM" id="SSF46689">
    <property type="entry name" value="Homeodomain-like"/>
    <property type="match status" value="1"/>
</dbReference>
<proteinExistence type="predicted"/>
<organism evidence="7">
    <name type="scientific">Herbiconiux sp. A18JL235</name>
    <dbReference type="NCBI Taxonomy" id="3152363"/>
    <lineage>
        <taxon>Bacteria</taxon>
        <taxon>Bacillati</taxon>
        <taxon>Actinomycetota</taxon>
        <taxon>Actinomycetes</taxon>
        <taxon>Micrococcales</taxon>
        <taxon>Microbacteriaceae</taxon>
        <taxon>Herbiconiux</taxon>
    </lineage>
</organism>
<sequence>MSEARERLLRVASELFYREGITRVGIDRILREAGVTRATMYRYFDGKEQLVAAYLRREDEALRAAFPDPSRGTQAEALPRTSPEQSRAALDELLVGIADDVVRHHDRGCPFINAAAEYPDPDSEVRRIVRAHRDWFASAVRSRLALAGAPDPDTTTAAIVLLRDGALVGGYLDDPATARTAFLATARALF</sequence>
<evidence type="ECO:0000256" key="4">
    <source>
        <dbReference type="PROSITE-ProRule" id="PRU00335"/>
    </source>
</evidence>
<evidence type="ECO:0000256" key="5">
    <source>
        <dbReference type="SAM" id="MobiDB-lite"/>
    </source>
</evidence>
<accession>A0AB39BEL7</accession>
<keyword evidence="1" id="KW-0805">Transcription regulation</keyword>
<dbReference type="Pfam" id="PF00440">
    <property type="entry name" value="TetR_N"/>
    <property type="match status" value="1"/>
</dbReference>
<dbReference type="Gene3D" id="1.10.357.10">
    <property type="entry name" value="Tetracycline Repressor, domain 2"/>
    <property type="match status" value="1"/>
</dbReference>
<feature type="domain" description="HTH tetR-type" evidence="6">
    <location>
        <begin position="2"/>
        <end position="62"/>
    </location>
</feature>
<dbReference type="AlphaFoldDB" id="A0AB39BEL7"/>
<feature type="DNA-binding region" description="H-T-H motif" evidence="4">
    <location>
        <begin position="25"/>
        <end position="44"/>
    </location>
</feature>
<dbReference type="InterPro" id="IPR036271">
    <property type="entry name" value="Tet_transcr_reg_TetR-rel_C_sf"/>
</dbReference>
<name>A0AB39BEL7_9MICO</name>
<dbReference type="GO" id="GO:0003677">
    <property type="term" value="F:DNA binding"/>
    <property type="evidence" value="ECO:0007669"/>
    <property type="project" value="UniProtKB-UniRule"/>
</dbReference>
<gene>
    <name evidence="7" type="ORF">ABFY20_15265</name>
</gene>
<feature type="region of interest" description="Disordered" evidence="5">
    <location>
        <begin position="65"/>
        <end position="85"/>
    </location>
</feature>
<evidence type="ECO:0000259" key="6">
    <source>
        <dbReference type="PROSITE" id="PS50977"/>
    </source>
</evidence>
<evidence type="ECO:0000256" key="3">
    <source>
        <dbReference type="ARBA" id="ARBA00023163"/>
    </source>
</evidence>
<evidence type="ECO:0000256" key="2">
    <source>
        <dbReference type="ARBA" id="ARBA00023125"/>
    </source>
</evidence>
<dbReference type="InterPro" id="IPR009057">
    <property type="entry name" value="Homeodomain-like_sf"/>
</dbReference>
<dbReference type="PANTHER" id="PTHR47506">
    <property type="entry name" value="TRANSCRIPTIONAL REGULATORY PROTEIN"/>
    <property type="match status" value="1"/>
</dbReference>
<dbReference type="PROSITE" id="PS50977">
    <property type="entry name" value="HTH_TETR_2"/>
    <property type="match status" value="1"/>
</dbReference>
<keyword evidence="3" id="KW-0804">Transcription</keyword>
<protein>
    <submittedName>
        <fullName evidence="7">TetR/AcrR family transcriptional regulator</fullName>
    </submittedName>
</protein>
<dbReference type="EMBL" id="CP162511">
    <property type="protein sequence ID" value="XDI04683.1"/>
    <property type="molecule type" value="Genomic_DNA"/>
</dbReference>
<evidence type="ECO:0000256" key="1">
    <source>
        <dbReference type="ARBA" id="ARBA00023015"/>
    </source>
</evidence>
<dbReference type="RefSeq" id="WP_368497088.1">
    <property type="nucleotide sequence ID" value="NZ_CP162511.1"/>
</dbReference>
<evidence type="ECO:0000313" key="7">
    <source>
        <dbReference type="EMBL" id="XDI04683.1"/>
    </source>
</evidence>